<accession>A0A0C3PD98</accession>
<evidence type="ECO:0000313" key="2">
    <source>
        <dbReference type="Proteomes" id="UP000053257"/>
    </source>
</evidence>
<dbReference type="Proteomes" id="UP000053257">
    <property type="component" value="Unassembled WGS sequence"/>
</dbReference>
<name>A0A0C3PD98_PHLG1</name>
<sequence>MPLASPHAAGTLVVGVAVEANTVEHAPGDVHALSATTTTIYSPTTALRPQRSTPGLHERATLLAKAKDITARFRRKSVAALVPAAR</sequence>
<dbReference type="HOGENOM" id="CLU_2498616_0_0_1"/>
<keyword evidence="2" id="KW-1185">Reference proteome</keyword>
<protein>
    <submittedName>
        <fullName evidence="1">Uncharacterized protein</fullName>
    </submittedName>
</protein>
<reference evidence="1 2" key="1">
    <citation type="journal article" date="2014" name="PLoS Genet.">
        <title>Analysis of the Phlebiopsis gigantea genome, transcriptome and secretome provides insight into its pioneer colonization strategies of wood.</title>
        <authorList>
            <person name="Hori C."/>
            <person name="Ishida T."/>
            <person name="Igarashi K."/>
            <person name="Samejima M."/>
            <person name="Suzuki H."/>
            <person name="Master E."/>
            <person name="Ferreira P."/>
            <person name="Ruiz-Duenas F.J."/>
            <person name="Held B."/>
            <person name="Canessa P."/>
            <person name="Larrondo L.F."/>
            <person name="Schmoll M."/>
            <person name="Druzhinina I.S."/>
            <person name="Kubicek C.P."/>
            <person name="Gaskell J.A."/>
            <person name="Kersten P."/>
            <person name="St John F."/>
            <person name="Glasner J."/>
            <person name="Sabat G."/>
            <person name="Splinter BonDurant S."/>
            <person name="Syed K."/>
            <person name="Yadav J."/>
            <person name="Mgbeahuruike A.C."/>
            <person name="Kovalchuk A."/>
            <person name="Asiegbu F.O."/>
            <person name="Lackner G."/>
            <person name="Hoffmeister D."/>
            <person name="Rencoret J."/>
            <person name="Gutierrez A."/>
            <person name="Sun H."/>
            <person name="Lindquist E."/>
            <person name="Barry K."/>
            <person name="Riley R."/>
            <person name="Grigoriev I.V."/>
            <person name="Henrissat B."/>
            <person name="Kues U."/>
            <person name="Berka R.M."/>
            <person name="Martinez A.T."/>
            <person name="Covert S.F."/>
            <person name="Blanchette R.A."/>
            <person name="Cullen D."/>
        </authorList>
    </citation>
    <scope>NUCLEOTIDE SEQUENCE [LARGE SCALE GENOMIC DNA]</scope>
    <source>
        <strain evidence="1 2">11061_1 CR5-6</strain>
    </source>
</reference>
<dbReference type="EMBL" id="KN840627">
    <property type="protein sequence ID" value="KIP03218.1"/>
    <property type="molecule type" value="Genomic_DNA"/>
</dbReference>
<dbReference type="AlphaFoldDB" id="A0A0C3PD98"/>
<organism evidence="1 2">
    <name type="scientific">Phlebiopsis gigantea (strain 11061_1 CR5-6)</name>
    <name type="common">White-rot fungus</name>
    <name type="synonym">Peniophora gigantea</name>
    <dbReference type="NCBI Taxonomy" id="745531"/>
    <lineage>
        <taxon>Eukaryota</taxon>
        <taxon>Fungi</taxon>
        <taxon>Dikarya</taxon>
        <taxon>Basidiomycota</taxon>
        <taxon>Agaricomycotina</taxon>
        <taxon>Agaricomycetes</taxon>
        <taxon>Polyporales</taxon>
        <taxon>Phanerochaetaceae</taxon>
        <taxon>Phlebiopsis</taxon>
    </lineage>
</organism>
<evidence type="ECO:0000313" key="1">
    <source>
        <dbReference type="EMBL" id="KIP03218.1"/>
    </source>
</evidence>
<dbReference type="OrthoDB" id="3191896at2759"/>
<proteinExistence type="predicted"/>
<gene>
    <name evidence="1" type="ORF">PHLGIDRAFT_20286</name>
</gene>